<dbReference type="FunFam" id="1.20.1280.290:FF:000012">
    <property type="entry name" value="Vacuolar membrane PQ loop repeat protein"/>
    <property type="match status" value="1"/>
</dbReference>
<evidence type="ECO:0000313" key="9">
    <source>
        <dbReference type="EMBL" id="KAK3310846.1"/>
    </source>
</evidence>
<dbReference type="Pfam" id="PF04193">
    <property type="entry name" value="PQ-loop"/>
    <property type="match status" value="2"/>
</dbReference>
<dbReference type="Proteomes" id="UP001273166">
    <property type="component" value="Unassembled WGS sequence"/>
</dbReference>
<dbReference type="GO" id="GO:0034486">
    <property type="term" value="P:vacuolar transmembrane transport"/>
    <property type="evidence" value="ECO:0007669"/>
    <property type="project" value="UniProtKB-ARBA"/>
</dbReference>
<protein>
    <submittedName>
        <fullName evidence="9">PQ loop repeat-domain-containing protein</fullName>
    </submittedName>
</protein>
<feature type="transmembrane region" description="Helical" evidence="8">
    <location>
        <begin position="20"/>
        <end position="38"/>
    </location>
</feature>
<dbReference type="RefSeq" id="XP_062726626.1">
    <property type="nucleotide sequence ID" value="XM_062868427.1"/>
</dbReference>
<feature type="transmembrane region" description="Helical" evidence="8">
    <location>
        <begin position="267"/>
        <end position="285"/>
    </location>
</feature>
<dbReference type="SMART" id="SM00679">
    <property type="entry name" value="CTNS"/>
    <property type="match status" value="2"/>
</dbReference>
<feature type="compositionally biased region" description="Basic residues" evidence="7">
    <location>
        <begin position="112"/>
        <end position="130"/>
    </location>
</feature>
<comment type="subcellular location">
    <subcellularLocation>
        <location evidence="1">Membrane</location>
        <topology evidence="1">Multi-pass membrane protein</topology>
    </subcellularLocation>
</comment>
<comment type="catalytic activity">
    <reaction evidence="6">
        <text>L-histidine(out) + L-arginine(in) = L-histidine(in) + L-arginine(out)</text>
        <dbReference type="Rhea" id="RHEA:71063"/>
        <dbReference type="ChEBI" id="CHEBI:32682"/>
        <dbReference type="ChEBI" id="CHEBI:57595"/>
    </reaction>
</comment>
<dbReference type="EMBL" id="JAUDZG010000001">
    <property type="protein sequence ID" value="KAK3310846.1"/>
    <property type="molecule type" value="Genomic_DNA"/>
</dbReference>
<feature type="region of interest" description="Disordered" evidence="7">
    <location>
        <begin position="112"/>
        <end position="190"/>
    </location>
</feature>
<evidence type="ECO:0000256" key="2">
    <source>
        <dbReference type="ARBA" id="ARBA00022692"/>
    </source>
</evidence>
<dbReference type="AlphaFoldDB" id="A0AAJ0M6G0"/>
<feature type="compositionally biased region" description="Polar residues" evidence="7">
    <location>
        <begin position="131"/>
        <end position="144"/>
    </location>
</feature>
<feature type="transmembrane region" description="Helical" evidence="8">
    <location>
        <begin position="305"/>
        <end position="324"/>
    </location>
</feature>
<proteinExistence type="inferred from homology"/>
<dbReference type="GO" id="GO:0015174">
    <property type="term" value="F:basic amino acid transmembrane transporter activity"/>
    <property type="evidence" value="ECO:0007669"/>
    <property type="project" value="UniProtKB-ARBA"/>
</dbReference>
<dbReference type="FunFam" id="1.20.1280.290:FF:000009">
    <property type="entry name" value="PQ loop repeat family protein"/>
    <property type="match status" value="1"/>
</dbReference>
<comment type="caution">
    <text evidence="9">The sequence shown here is derived from an EMBL/GenBank/DDBJ whole genome shotgun (WGS) entry which is preliminary data.</text>
</comment>
<dbReference type="GO" id="GO:0098852">
    <property type="term" value="C:lytic vacuole membrane"/>
    <property type="evidence" value="ECO:0007669"/>
    <property type="project" value="UniProtKB-ARBA"/>
</dbReference>
<dbReference type="GeneID" id="87887256"/>
<dbReference type="InterPro" id="IPR051415">
    <property type="entry name" value="LAAT-1"/>
</dbReference>
<keyword evidence="2 8" id="KW-0812">Transmembrane</keyword>
<evidence type="ECO:0000256" key="6">
    <source>
        <dbReference type="ARBA" id="ARBA00050768"/>
    </source>
</evidence>
<feature type="transmembrane region" description="Helical" evidence="8">
    <location>
        <begin position="58"/>
        <end position="76"/>
    </location>
</feature>
<name>A0AAJ0M6G0_9PEZI</name>
<keyword evidence="10" id="KW-1185">Reference proteome</keyword>
<evidence type="ECO:0000256" key="8">
    <source>
        <dbReference type="SAM" id="Phobius"/>
    </source>
</evidence>
<evidence type="ECO:0000256" key="1">
    <source>
        <dbReference type="ARBA" id="ARBA00004141"/>
    </source>
</evidence>
<feature type="transmembrane region" description="Helical" evidence="8">
    <location>
        <begin position="330"/>
        <end position="353"/>
    </location>
</feature>
<keyword evidence="4 8" id="KW-0472">Membrane</keyword>
<reference evidence="9" key="2">
    <citation type="submission" date="2023-06" db="EMBL/GenBank/DDBJ databases">
        <authorList>
            <consortium name="Lawrence Berkeley National Laboratory"/>
            <person name="Mondo S.J."/>
            <person name="Hensen N."/>
            <person name="Bonometti L."/>
            <person name="Westerberg I."/>
            <person name="Brannstrom I.O."/>
            <person name="Guillou S."/>
            <person name="Cros-Aarteil S."/>
            <person name="Calhoun S."/>
            <person name="Haridas S."/>
            <person name="Kuo A."/>
            <person name="Pangilinan J."/>
            <person name="Riley R."/>
            <person name="Labutti K."/>
            <person name="Andreopoulos B."/>
            <person name="Lipzen A."/>
            <person name="Chen C."/>
            <person name="Yanf M."/>
            <person name="Daum C."/>
            <person name="Ng V."/>
            <person name="Clum A."/>
            <person name="Steindorff A."/>
            <person name="Ohm R."/>
            <person name="Martin F."/>
            <person name="Silar P."/>
            <person name="Natvig D."/>
            <person name="Lalanne C."/>
            <person name="Gautier V."/>
            <person name="Ament-Velasquez S.L."/>
            <person name="Kruys A."/>
            <person name="Hutchinson M.I."/>
            <person name="Powell A.J."/>
            <person name="Barry K."/>
            <person name="Miller A.N."/>
            <person name="Grigoriev I.V."/>
            <person name="Debuchy R."/>
            <person name="Gladieux P."/>
            <person name="Thoren M.H."/>
            <person name="Johannesson H."/>
        </authorList>
    </citation>
    <scope>NUCLEOTIDE SEQUENCE</scope>
    <source>
        <strain evidence="9">CBS 333.67</strain>
    </source>
</reference>
<dbReference type="Gene3D" id="1.20.1280.290">
    <property type="match status" value="2"/>
</dbReference>
<evidence type="ECO:0000256" key="7">
    <source>
        <dbReference type="SAM" id="MobiDB-lite"/>
    </source>
</evidence>
<feature type="transmembrane region" description="Helical" evidence="8">
    <location>
        <begin position="82"/>
        <end position="104"/>
    </location>
</feature>
<organism evidence="9 10">
    <name type="scientific">Chaetomium strumarium</name>
    <dbReference type="NCBI Taxonomy" id="1170767"/>
    <lineage>
        <taxon>Eukaryota</taxon>
        <taxon>Fungi</taxon>
        <taxon>Dikarya</taxon>
        <taxon>Ascomycota</taxon>
        <taxon>Pezizomycotina</taxon>
        <taxon>Sordariomycetes</taxon>
        <taxon>Sordariomycetidae</taxon>
        <taxon>Sordariales</taxon>
        <taxon>Chaetomiaceae</taxon>
        <taxon>Chaetomium</taxon>
    </lineage>
</organism>
<dbReference type="InterPro" id="IPR006603">
    <property type="entry name" value="PQ-loop_rpt"/>
</dbReference>
<dbReference type="PANTHER" id="PTHR16201">
    <property type="entry name" value="SEVEN TRANSMEMBRANE PROTEIN 1-RELATED"/>
    <property type="match status" value="1"/>
</dbReference>
<accession>A0AAJ0M6G0</accession>
<evidence type="ECO:0000256" key="3">
    <source>
        <dbReference type="ARBA" id="ARBA00022989"/>
    </source>
</evidence>
<feature type="compositionally biased region" description="Basic residues" evidence="7">
    <location>
        <begin position="179"/>
        <end position="189"/>
    </location>
</feature>
<gene>
    <name evidence="9" type="ORF">B0T15DRAFT_51939</name>
</gene>
<dbReference type="PANTHER" id="PTHR16201:SF44">
    <property type="entry name" value="SEVEN TRANSMEMBRANE PROTEIN 1"/>
    <property type="match status" value="1"/>
</dbReference>
<reference evidence="9" key="1">
    <citation type="journal article" date="2023" name="Mol. Phylogenet. Evol.">
        <title>Genome-scale phylogeny and comparative genomics of the fungal order Sordariales.</title>
        <authorList>
            <person name="Hensen N."/>
            <person name="Bonometti L."/>
            <person name="Westerberg I."/>
            <person name="Brannstrom I.O."/>
            <person name="Guillou S."/>
            <person name="Cros-Aarteil S."/>
            <person name="Calhoun S."/>
            <person name="Haridas S."/>
            <person name="Kuo A."/>
            <person name="Mondo S."/>
            <person name="Pangilinan J."/>
            <person name="Riley R."/>
            <person name="LaButti K."/>
            <person name="Andreopoulos B."/>
            <person name="Lipzen A."/>
            <person name="Chen C."/>
            <person name="Yan M."/>
            <person name="Daum C."/>
            <person name="Ng V."/>
            <person name="Clum A."/>
            <person name="Steindorff A."/>
            <person name="Ohm R.A."/>
            <person name="Martin F."/>
            <person name="Silar P."/>
            <person name="Natvig D.O."/>
            <person name="Lalanne C."/>
            <person name="Gautier V."/>
            <person name="Ament-Velasquez S.L."/>
            <person name="Kruys A."/>
            <person name="Hutchinson M.I."/>
            <person name="Powell A.J."/>
            <person name="Barry K."/>
            <person name="Miller A.N."/>
            <person name="Grigoriev I.V."/>
            <person name="Debuchy R."/>
            <person name="Gladieux P."/>
            <person name="Hiltunen Thoren M."/>
            <person name="Johannesson H."/>
        </authorList>
    </citation>
    <scope>NUCLEOTIDE SEQUENCE</scope>
    <source>
        <strain evidence="9">CBS 333.67</strain>
    </source>
</reference>
<comment type="similarity">
    <text evidence="5">Belongs to the laat-1 family.</text>
</comment>
<evidence type="ECO:0000256" key="5">
    <source>
        <dbReference type="ARBA" id="ARBA00038039"/>
    </source>
</evidence>
<evidence type="ECO:0000256" key="4">
    <source>
        <dbReference type="ARBA" id="ARBA00023136"/>
    </source>
</evidence>
<feature type="transmembrane region" description="Helical" evidence="8">
    <location>
        <begin position="213"/>
        <end position="233"/>
    </location>
</feature>
<keyword evidence="3 8" id="KW-1133">Transmembrane helix</keyword>
<sequence>MLGFVIAVPEALKSLGVGEALSGVFGSISLTAWICLLLPQLITNYKAKSADALSMKFLLIWLLGDIANLSGALFTSLAPSTIALACYFCMADLILISQCTYYNTINARRRAARRERHLHHPSQHHHRRRPSTTADPLDVSTSSAVIDDVPPSETDPLLHHDDHTTHHRPRSDSGGLPGSHRRHGIRRHSSSGLVDPLTRIITGEDDTPDSNPWLHNALSLVAVWVVGAAGWFVSFKMGAWDVGGGAGGEPVPGDDGGSGEQVMKHPVAMVGMVLGYASAVCYLCARIPQIIKNYREKSCEGLALLFFLLSLTGNFTYGASVIAYSQESDYIVRALPWLLGSLGTMVEDCIIFVQFRIYSPKRQVKAGGTV</sequence>
<evidence type="ECO:0000313" key="10">
    <source>
        <dbReference type="Proteomes" id="UP001273166"/>
    </source>
</evidence>